<accession>A0A2H1V8K6</accession>
<gene>
    <name evidence="3" type="ORF">SFRICE_016290</name>
</gene>
<dbReference type="EMBL" id="ODYU01001225">
    <property type="protein sequence ID" value="SOQ37147.1"/>
    <property type="molecule type" value="Genomic_DNA"/>
</dbReference>
<dbReference type="InterPro" id="IPR057251">
    <property type="entry name" value="FP_C"/>
</dbReference>
<protein>
    <submittedName>
        <fullName evidence="3">SFRICE_016290</fullName>
    </submittedName>
</protein>
<dbReference type="Pfam" id="PF25298">
    <property type="entry name" value="Baculo_FP_2nd"/>
    <property type="match status" value="1"/>
</dbReference>
<proteinExistence type="predicted"/>
<feature type="domain" description="FP protein C-terminal" evidence="2">
    <location>
        <begin position="260"/>
        <end position="311"/>
    </location>
</feature>
<feature type="compositionally biased region" description="Pro residues" evidence="1">
    <location>
        <begin position="1"/>
        <end position="11"/>
    </location>
</feature>
<evidence type="ECO:0000313" key="3">
    <source>
        <dbReference type="EMBL" id="SOQ37147.1"/>
    </source>
</evidence>
<name>A0A2H1V8K6_SPOFR</name>
<organism evidence="3">
    <name type="scientific">Spodoptera frugiperda</name>
    <name type="common">Fall armyworm</name>
    <dbReference type="NCBI Taxonomy" id="7108"/>
    <lineage>
        <taxon>Eukaryota</taxon>
        <taxon>Metazoa</taxon>
        <taxon>Ecdysozoa</taxon>
        <taxon>Arthropoda</taxon>
        <taxon>Hexapoda</taxon>
        <taxon>Insecta</taxon>
        <taxon>Pterygota</taxon>
        <taxon>Neoptera</taxon>
        <taxon>Endopterygota</taxon>
        <taxon>Lepidoptera</taxon>
        <taxon>Glossata</taxon>
        <taxon>Ditrysia</taxon>
        <taxon>Noctuoidea</taxon>
        <taxon>Noctuidae</taxon>
        <taxon>Amphipyrinae</taxon>
        <taxon>Spodoptera</taxon>
    </lineage>
</organism>
<feature type="region of interest" description="Disordered" evidence="1">
    <location>
        <begin position="53"/>
        <end position="72"/>
    </location>
</feature>
<dbReference type="AlphaFoldDB" id="A0A2H1V8K6"/>
<evidence type="ECO:0000259" key="2">
    <source>
        <dbReference type="Pfam" id="PF25298"/>
    </source>
</evidence>
<sequence>MPLNRTPPPPTQATKGPQTPATLPATFEQASLTPLSSSEPNLSLIKGDISVSDASANIPPRNTKRKLSDGTDEPALTRFMSDITEMFREFKSQQEEKYDQLLCLVSDIRSSLDYLAGQHEDLIAKVEFLETERRENLTYISNLERKIEHMEQSNRSTCIEIRNVPTVKSENKNSLLRTVIDIGNLTDVPIQARDVKDVFRIKSKDATAKTIIVDFTTVLLKEDFLQKFRNHNKNSSQITTEHLKISGPAKKIFVSENLSAKNKRLFFLARDAAKTNQFEFCWISHGKIFVREKSGSPHFQIKTEADLANIVKSA</sequence>
<feature type="region of interest" description="Disordered" evidence="1">
    <location>
        <begin position="1"/>
        <end position="22"/>
    </location>
</feature>
<evidence type="ECO:0000256" key="1">
    <source>
        <dbReference type="SAM" id="MobiDB-lite"/>
    </source>
</evidence>
<feature type="compositionally biased region" description="Polar residues" evidence="1">
    <location>
        <begin position="12"/>
        <end position="21"/>
    </location>
</feature>
<reference evidence="3" key="1">
    <citation type="submission" date="2016-07" db="EMBL/GenBank/DDBJ databases">
        <authorList>
            <person name="Bretaudeau A."/>
        </authorList>
    </citation>
    <scope>NUCLEOTIDE SEQUENCE</scope>
    <source>
        <strain evidence="3">Rice</strain>
        <tissue evidence="3">Whole body</tissue>
    </source>
</reference>